<protein>
    <recommendedName>
        <fullName evidence="1">DUF6589 domain-containing protein</fullName>
    </recommendedName>
</protein>
<dbReference type="InterPro" id="IPR046496">
    <property type="entry name" value="DUF6589"/>
</dbReference>
<dbReference type="Pfam" id="PF20231">
    <property type="entry name" value="DUF6589"/>
    <property type="match status" value="1"/>
</dbReference>
<keyword evidence="3" id="KW-1185">Reference proteome</keyword>
<proteinExistence type="predicted"/>
<gene>
    <name evidence="2" type="ORF">Moror_9040</name>
</gene>
<accession>V2XGW8</accession>
<comment type="caution">
    <text evidence="2">The sequence shown here is derived from an EMBL/GenBank/DDBJ whole genome shotgun (WGS) entry which is preliminary data.</text>
</comment>
<reference evidence="2 3" key="1">
    <citation type="journal article" date="2014" name="BMC Genomics">
        <title>Genome and secretome analysis of the hemibiotrophic fungal pathogen, Moniliophthora roreri, which causes frosty pod rot disease of cacao: mechanisms of the biotrophic and necrotrophic phases.</title>
        <authorList>
            <person name="Meinhardt L.W."/>
            <person name="Costa G.G.L."/>
            <person name="Thomazella D.P.T."/>
            <person name="Teixeira P.J.P.L."/>
            <person name="Carazzolle M.F."/>
            <person name="Schuster S.C."/>
            <person name="Carlson J.E."/>
            <person name="Guiltinan M.J."/>
            <person name="Mieczkowski P."/>
            <person name="Farmer A."/>
            <person name="Ramaraj T."/>
            <person name="Crozier J."/>
            <person name="Davis R.E."/>
            <person name="Shao J."/>
            <person name="Melnick R.L."/>
            <person name="Pereira G.A.G."/>
            <person name="Bailey B.A."/>
        </authorList>
    </citation>
    <scope>NUCLEOTIDE SEQUENCE [LARGE SCALE GENOMIC DNA]</scope>
    <source>
        <strain evidence="2 3">MCA 2997</strain>
    </source>
</reference>
<dbReference type="KEGG" id="mrr:Moror_9040"/>
<evidence type="ECO:0000313" key="2">
    <source>
        <dbReference type="EMBL" id="ESK92967.1"/>
    </source>
</evidence>
<sequence>MLDALLSREAANVAAAGDVGCFWEVFKVMLFTFFSSMHSKYGMYTLEFIATLELESSHELHEPTLHMMLVNLSGRPGAFSPCDLIQEYFNCLLEFIIEHKRKEFNHKFICQVIARNLHHLTHIKTDL</sequence>
<dbReference type="AlphaFoldDB" id="V2XGW8"/>
<evidence type="ECO:0000259" key="1">
    <source>
        <dbReference type="Pfam" id="PF20231"/>
    </source>
</evidence>
<dbReference type="EMBL" id="AWSO01000231">
    <property type="protein sequence ID" value="ESK92967.1"/>
    <property type="molecule type" value="Genomic_DNA"/>
</dbReference>
<dbReference type="STRING" id="1381753.V2XGW8"/>
<dbReference type="OrthoDB" id="3033641at2759"/>
<name>V2XGW8_MONRO</name>
<feature type="domain" description="DUF6589" evidence="1">
    <location>
        <begin position="1"/>
        <end position="126"/>
    </location>
</feature>
<evidence type="ECO:0000313" key="3">
    <source>
        <dbReference type="Proteomes" id="UP000017559"/>
    </source>
</evidence>
<dbReference type="HOGENOM" id="CLU_1971109_0_0_1"/>
<dbReference type="Proteomes" id="UP000017559">
    <property type="component" value="Unassembled WGS sequence"/>
</dbReference>
<organism evidence="2 3">
    <name type="scientific">Moniliophthora roreri (strain MCA 2997)</name>
    <name type="common">Cocoa frosty pod rot fungus</name>
    <name type="synonym">Crinipellis roreri</name>
    <dbReference type="NCBI Taxonomy" id="1381753"/>
    <lineage>
        <taxon>Eukaryota</taxon>
        <taxon>Fungi</taxon>
        <taxon>Dikarya</taxon>
        <taxon>Basidiomycota</taxon>
        <taxon>Agaricomycotina</taxon>
        <taxon>Agaricomycetes</taxon>
        <taxon>Agaricomycetidae</taxon>
        <taxon>Agaricales</taxon>
        <taxon>Marasmiineae</taxon>
        <taxon>Marasmiaceae</taxon>
        <taxon>Moniliophthora</taxon>
    </lineage>
</organism>